<accession>A0A8J3YQ20</accession>
<comment type="caution">
    <text evidence="2">The sequence shown here is derived from an EMBL/GenBank/DDBJ whole genome shotgun (WGS) entry which is preliminary data.</text>
</comment>
<protein>
    <submittedName>
        <fullName evidence="2">Uncharacterized protein</fullName>
    </submittedName>
</protein>
<gene>
    <name evidence="2" type="ORF">Val02_65850</name>
</gene>
<feature type="compositionally biased region" description="Basic and acidic residues" evidence="1">
    <location>
        <begin position="28"/>
        <end position="43"/>
    </location>
</feature>
<dbReference type="AlphaFoldDB" id="A0A8J3YQ20"/>
<keyword evidence="3" id="KW-1185">Reference proteome</keyword>
<evidence type="ECO:0000313" key="3">
    <source>
        <dbReference type="Proteomes" id="UP000619260"/>
    </source>
</evidence>
<evidence type="ECO:0000256" key="1">
    <source>
        <dbReference type="SAM" id="MobiDB-lite"/>
    </source>
</evidence>
<evidence type="ECO:0000313" key="2">
    <source>
        <dbReference type="EMBL" id="GIJ49699.1"/>
    </source>
</evidence>
<organism evidence="2 3">
    <name type="scientific">Virgisporangium aliadipatigenens</name>
    <dbReference type="NCBI Taxonomy" id="741659"/>
    <lineage>
        <taxon>Bacteria</taxon>
        <taxon>Bacillati</taxon>
        <taxon>Actinomycetota</taxon>
        <taxon>Actinomycetes</taxon>
        <taxon>Micromonosporales</taxon>
        <taxon>Micromonosporaceae</taxon>
        <taxon>Virgisporangium</taxon>
    </lineage>
</organism>
<dbReference type="Proteomes" id="UP000619260">
    <property type="component" value="Unassembled WGS sequence"/>
</dbReference>
<feature type="compositionally biased region" description="Basic and acidic residues" evidence="1">
    <location>
        <begin position="1"/>
        <end position="12"/>
    </location>
</feature>
<feature type="region of interest" description="Disordered" evidence="1">
    <location>
        <begin position="1"/>
        <end position="44"/>
    </location>
</feature>
<reference evidence="2" key="1">
    <citation type="submission" date="2021-01" db="EMBL/GenBank/DDBJ databases">
        <title>Whole genome shotgun sequence of Virgisporangium aliadipatigenens NBRC 105644.</title>
        <authorList>
            <person name="Komaki H."/>
            <person name="Tamura T."/>
        </authorList>
    </citation>
    <scope>NUCLEOTIDE SEQUENCE</scope>
    <source>
        <strain evidence="2">NBRC 105644</strain>
    </source>
</reference>
<name>A0A8J3YQ20_9ACTN</name>
<dbReference type="EMBL" id="BOPF01000030">
    <property type="protein sequence ID" value="GIJ49699.1"/>
    <property type="molecule type" value="Genomic_DNA"/>
</dbReference>
<proteinExistence type="predicted"/>
<sequence>MNPRRVSPDQRAADPSVSGLVSVQVNGADRRETPPAETHEPAAHYHPAAFLIVRVTDNRLTVEGA</sequence>